<proteinExistence type="predicted"/>
<evidence type="ECO:0000313" key="2">
    <source>
        <dbReference type="Proteomes" id="UP000198661"/>
    </source>
</evidence>
<dbReference type="RefSeq" id="WP_177198901.1">
    <property type="nucleotide sequence ID" value="NZ_FOOK01000001.1"/>
</dbReference>
<sequence length="48" mass="5285">MALVNVSDQRISLKVDASGTDVIGNRHVDGQADLAPYQIMWIRMEGRG</sequence>
<name>A0A1I2K9M8_9BACL</name>
<evidence type="ECO:0000313" key="1">
    <source>
        <dbReference type="EMBL" id="SFF63664.1"/>
    </source>
</evidence>
<keyword evidence="2" id="KW-1185">Reference proteome</keyword>
<dbReference type="EMBL" id="FOOK01000001">
    <property type="protein sequence ID" value="SFF63664.1"/>
    <property type="molecule type" value="Genomic_DNA"/>
</dbReference>
<dbReference type="Proteomes" id="UP000198661">
    <property type="component" value="Unassembled WGS sequence"/>
</dbReference>
<gene>
    <name evidence="1" type="ORF">SAMN04488025_10189</name>
</gene>
<organism evidence="1 2">
    <name type="scientific">Planifilum fulgidum</name>
    <dbReference type="NCBI Taxonomy" id="201973"/>
    <lineage>
        <taxon>Bacteria</taxon>
        <taxon>Bacillati</taxon>
        <taxon>Bacillota</taxon>
        <taxon>Bacilli</taxon>
        <taxon>Bacillales</taxon>
        <taxon>Thermoactinomycetaceae</taxon>
        <taxon>Planifilum</taxon>
    </lineage>
</organism>
<dbReference type="AlphaFoldDB" id="A0A1I2K9M8"/>
<reference evidence="1 2" key="1">
    <citation type="submission" date="2016-10" db="EMBL/GenBank/DDBJ databases">
        <authorList>
            <person name="de Groot N.N."/>
        </authorList>
    </citation>
    <scope>NUCLEOTIDE SEQUENCE [LARGE SCALE GENOMIC DNA]</scope>
    <source>
        <strain evidence="1 2">DSM 44945</strain>
    </source>
</reference>
<accession>A0A1I2K9M8</accession>
<protein>
    <submittedName>
        <fullName evidence="1">Uncharacterized protein</fullName>
    </submittedName>
</protein>